<name>A0A841MW03_9BACT</name>
<dbReference type="EMBL" id="JACIJO010000003">
    <property type="protein sequence ID" value="MBB6328236.1"/>
    <property type="molecule type" value="Genomic_DNA"/>
</dbReference>
<dbReference type="PROSITE" id="PS51257">
    <property type="entry name" value="PROKAR_LIPOPROTEIN"/>
    <property type="match status" value="1"/>
</dbReference>
<keyword evidence="2" id="KW-1185">Reference proteome</keyword>
<proteinExistence type="predicted"/>
<dbReference type="Proteomes" id="UP000588604">
    <property type="component" value="Unassembled WGS sequence"/>
</dbReference>
<dbReference type="AlphaFoldDB" id="A0A841MW03"/>
<evidence type="ECO:0000313" key="2">
    <source>
        <dbReference type="Proteomes" id="UP000588604"/>
    </source>
</evidence>
<evidence type="ECO:0008006" key="3">
    <source>
        <dbReference type="Google" id="ProtNLM"/>
    </source>
</evidence>
<protein>
    <recommendedName>
        <fullName evidence="3">DUF4625 domain-containing protein</fullName>
    </recommendedName>
</protein>
<accession>A0A841MW03</accession>
<comment type="caution">
    <text evidence="1">The sequence shown here is derived from an EMBL/GenBank/DDBJ whole genome shotgun (WGS) entry which is preliminary data.</text>
</comment>
<evidence type="ECO:0000313" key="1">
    <source>
        <dbReference type="EMBL" id="MBB6328236.1"/>
    </source>
</evidence>
<organism evidence="1 2">
    <name type="scientific">Algoriphagus iocasae</name>
    <dbReference type="NCBI Taxonomy" id="1836499"/>
    <lineage>
        <taxon>Bacteria</taxon>
        <taxon>Pseudomonadati</taxon>
        <taxon>Bacteroidota</taxon>
        <taxon>Cytophagia</taxon>
        <taxon>Cytophagales</taxon>
        <taxon>Cyclobacteriaceae</taxon>
        <taxon>Algoriphagus</taxon>
    </lineage>
</organism>
<dbReference type="RefSeq" id="WP_184497016.1">
    <property type="nucleotide sequence ID" value="NZ_JACIJO010000003.1"/>
</dbReference>
<sequence length="308" mass="34691">MNKHSLFTLLIASIGFASCSEDPPQPIDNTIPTISKLEYSSEIEPYPGQVIPWDWSSFRYYLNISDPEGISEIILGVKGDLPNNAEGDFANKFELLNHTEIINKDYDSPKYNFQPGKDEINFDPFTIEWKGTYSVASLPILAGPYELSIDAQDIHGNITNHEFGSNYQTIVFVERTYAPLIHRPHGLPDVITLETNEALSLEGGIMKTDDELSTPLKFVWIKLADQDVLGDYKGETDQIVYDERMWGQSLRLDKSGSELPSVSELTFNELLEIDPMDFPEGKSNFVMIIWAEDEAGNASMRSIPIEIN</sequence>
<reference evidence="1 2" key="1">
    <citation type="submission" date="2020-08" db="EMBL/GenBank/DDBJ databases">
        <title>Genomic Encyclopedia of Type Strains, Phase IV (KMG-IV): sequencing the most valuable type-strain genomes for metagenomic binning, comparative biology and taxonomic classification.</title>
        <authorList>
            <person name="Goeker M."/>
        </authorList>
    </citation>
    <scope>NUCLEOTIDE SEQUENCE [LARGE SCALE GENOMIC DNA]</scope>
    <source>
        <strain evidence="1 2">DSM 102044</strain>
    </source>
</reference>
<gene>
    <name evidence="1" type="ORF">FHS59_003879</name>
</gene>